<dbReference type="SUPFAM" id="SSF56281">
    <property type="entry name" value="Metallo-hydrolase/oxidoreductase"/>
    <property type="match status" value="1"/>
</dbReference>
<dbReference type="STRING" id="6573.A0A210R4U6"/>
<dbReference type="InterPro" id="IPR036866">
    <property type="entry name" value="RibonucZ/Hydroxyglut_hydro"/>
</dbReference>
<feature type="compositionally biased region" description="Polar residues" evidence="2">
    <location>
        <begin position="100"/>
        <end position="117"/>
    </location>
</feature>
<dbReference type="GO" id="GO:0034451">
    <property type="term" value="C:centriolar satellite"/>
    <property type="evidence" value="ECO:0007669"/>
    <property type="project" value="TreeGrafter"/>
</dbReference>
<feature type="coiled-coil region" evidence="1">
    <location>
        <begin position="796"/>
        <end position="930"/>
    </location>
</feature>
<dbReference type="InterPro" id="IPR001279">
    <property type="entry name" value="Metallo-B-lactamas"/>
</dbReference>
<dbReference type="GO" id="GO:0035735">
    <property type="term" value="P:intraciliary transport involved in cilium assembly"/>
    <property type="evidence" value="ECO:0007669"/>
    <property type="project" value="InterPro"/>
</dbReference>
<feature type="compositionally biased region" description="Low complexity" evidence="2">
    <location>
        <begin position="73"/>
        <end position="89"/>
    </location>
</feature>
<keyword evidence="5" id="KW-1185">Reference proteome</keyword>
<dbReference type="OrthoDB" id="197735at2759"/>
<dbReference type="GO" id="GO:0005929">
    <property type="term" value="C:cilium"/>
    <property type="evidence" value="ECO:0007669"/>
    <property type="project" value="GOC"/>
</dbReference>
<feature type="region of interest" description="Disordered" evidence="2">
    <location>
        <begin position="398"/>
        <end position="468"/>
    </location>
</feature>
<evidence type="ECO:0000256" key="1">
    <source>
        <dbReference type="SAM" id="Coils"/>
    </source>
</evidence>
<feature type="coiled-coil region" evidence="1">
    <location>
        <begin position="955"/>
        <end position="1147"/>
    </location>
</feature>
<name>A0A210R4U6_MIZYE</name>
<feature type="region of interest" description="Disordered" evidence="2">
    <location>
        <begin position="189"/>
        <end position="219"/>
    </location>
</feature>
<dbReference type="CDD" id="cd07718">
    <property type="entry name" value="RNaseZ_ELAC1_ELAC2-C-term-like_MBL-fold"/>
    <property type="match status" value="1"/>
</dbReference>
<evidence type="ECO:0000256" key="2">
    <source>
        <dbReference type="SAM" id="MobiDB-lite"/>
    </source>
</evidence>
<proteinExistence type="predicted"/>
<feature type="coiled-coil region" evidence="1">
    <location>
        <begin position="320"/>
        <end position="386"/>
    </location>
</feature>
<evidence type="ECO:0000313" key="4">
    <source>
        <dbReference type="EMBL" id="OWF55921.1"/>
    </source>
</evidence>
<sequence>MSARSSSRSKVGRGEDVNLSLTGSQISSVKKSSSSRQPNLSSDKRGPNKETSRSTHLKKNSADVPNLSDRSQKSAVSSVSKASSRTAKSPGEDFLALFETSMQPKIKSTSKQKQPSPNAVKVLWQEAPHKGELDSQRSTNSTQRVNNDGGGLLSPIMQQNFFQPSSVHSSSDSDNDGILSSSLNKIQSLQRMSHTAKSDSYKNGKPKPRPSSVNTSNSAINHVNGVNGIANNMVITVKSPRTKASLSSIENSYQNIKHKTPVNQVKEGLAILRNVSAEEYVQTLTSAAIKIQRWYRRILVRRKKNKAVKMAGEAAIKRLLGQKKKDIEEHRLDLDFLDDEDRKIDERRKIREDKAKQARQQAIQELQKKREEKRDEVKQKAEAEISYLQASGKITKTPAKANIGRKKSPVKSFSSSQKDNNVDRDARARSARSGISDVKTLSARSQEGSEQLIESASNENQMESDHDSDALTLTERSQGYGGPDSEITNKSTLNDLLETLKKLEAEEHLVTPKPERKNAWLDELEKVAQSSEKDVAYLTADKLHELNRQREGGAASGYLSDDKLKSIMSFLDEVQVADRISAVEQEISKASEDFDRPVPLVPSVDQLAELEQAQEAANEVTSTMLSQRLELDERKRTVSMLQKALNQQRELTVRHARETDKEMKKRLEIQKDEYEETIKRHLSFIDQLIDDKKSLSEKCEQLVKELKIIDRKYQEKFKSMDEKHSFEMKKLKDMHEAAEKLRRERWIEDKTKKIKEMTVKGLEPEIQRLIAKHKNEFKKMKQIHEAELLESDERAAQRYVKMTEELRDQLAKEKEAACGRERELAKQRYEKEIQNEEEAYQQQRRRLYTEVQEEKDRVAQQASRQRTELDKLQRQLEDSHRHALNAMKSEFEKAREEQERRHNEETTDIREKVRIEKEQWEENYRKKQDTWSMQKERELRDQVKRDRDKEIEMVISRLEDDATSSREECERAAENKIKRIREKYQAEMKDLERSEMQALEKYNEMKAKLTEVEGENECLKVYLKQKDQEIAQLQQLTDKMHKERDRVSDIIRQEFADRLVTTDEENRRIKNEMSEMKARHRIELDRSKDQIEEVKKLKDDEMEQVHNRVKQAIVKKEEVLNQVRQQYQAAQKRADHLEGLLQQQRKQLLNKPQGSRLDKSNILSSSMHIYFGGFGTPKSILVNVTNTKEERHQTTQYDSGYFYTPAVGKSYLFNCGEGTKRSFTMNMYKRNTVEDIFVTVSNWENLGGLKGLFTERTRYEDTSEMFRKDLRLYGPESMLDRFYVGSAPVYSLVNATRDMFHEDEYVQIKYIPFFPELSVEDLKYYPAHVAEQTQNWKIEGVQPALKQKLSSIVYILKVLEEESNSLPTIMILECPDKRYLKSLLESEDLQKHLNEPGAYIFHLSPVSVVEDPSYKTLINRSHASNEHIHVDERQGQPSQNHIRVLQKVLHELDNKVFPLFPSHANLDQHHDNSNQVLRSKTNTQKMLSVRCGHSLQFQNMVPRLTSTLRNPQRSFKKGMKNLKKKDEKYLQSVQEFVQKQNRDKVVYPVILFLGTAATKPAMLRNVTGIYLQIDPDTAILLDCGEGTYIQMCLHFGSKTNEMLRKIKCIFISHLHADHIAGLAGILKQRHLAFKEIGVPVEPVDIIGEDDMVVLRYAIAYFVPNILEETKMHMSRTFRSVGYSSEIHQKLKLKELRTVKALHNRGRAHSVSFKHEAGWHLVFSGDTMYNINLINLGYNCDILIHEATFPSTSADFARKSNHSTVTDALNASTRMKAKKTILTHFSPKALRYEKDLILSRTDVTIAMDHMKVQMSDLDFTPLYNPFLLELAEYIEKRRNINI</sequence>
<dbReference type="InterPro" id="IPR030465">
    <property type="entry name" value="CEP131"/>
</dbReference>
<dbReference type="GO" id="GO:0010824">
    <property type="term" value="P:regulation of centrosome duplication"/>
    <property type="evidence" value="ECO:0007669"/>
    <property type="project" value="TreeGrafter"/>
</dbReference>
<keyword evidence="1" id="KW-0175">Coiled coil</keyword>
<evidence type="ECO:0000259" key="3">
    <source>
        <dbReference type="SMART" id="SM00849"/>
    </source>
</evidence>
<dbReference type="Pfam" id="PF23023">
    <property type="entry name" value="Anti-Pycsar_Apyc1"/>
    <property type="match status" value="1"/>
</dbReference>
<accession>A0A210R4U6</accession>
<dbReference type="Gene3D" id="3.60.15.10">
    <property type="entry name" value="Ribonuclease Z/Hydroxyacylglutathione hydrolase-like"/>
    <property type="match status" value="2"/>
</dbReference>
<feature type="region of interest" description="Disordered" evidence="2">
    <location>
        <begin position="1"/>
        <end position="156"/>
    </location>
</feature>
<dbReference type="Proteomes" id="UP000242188">
    <property type="component" value="Unassembled WGS sequence"/>
</dbReference>
<dbReference type="PANTHER" id="PTHR31540">
    <property type="entry name" value="CENTROSOMAL PROTEIN OF 131 KDA"/>
    <property type="match status" value="1"/>
</dbReference>
<gene>
    <name evidence="4" type="ORF">KP79_PYT06447</name>
</gene>
<organism evidence="4 5">
    <name type="scientific">Mizuhopecten yessoensis</name>
    <name type="common">Japanese scallop</name>
    <name type="synonym">Patinopecten yessoensis</name>
    <dbReference type="NCBI Taxonomy" id="6573"/>
    <lineage>
        <taxon>Eukaryota</taxon>
        <taxon>Metazoa</taxon>
        <taxon>Spiralia</taxon>
        <taxon>Lophotrochozoa</taxon>
        <taxon>Mollusca</taxon>
        <taxon>Bivalvia</taxon>
        <taxon>Autobranchia</taxon>
        <taxon>Pteriomorphia</taxon>
        <taxon>Pectinida</taxon>
        <taxon>Pectinoidea</taxon>
        <taxon>Pectinidae</taxon>
        <taxon>Mizuhopecten</taxon>
    </lineage>
</organism>
<evidence type="ECO:0000313" key="5">
    <source>
        <dbReference type="Proteomes" id="UP000242188"/>
    </source>
</evidence>
<dbReference type="SMART" id="SM00849">
    <property type="entry name" value="Lactamase_B"/>
    <property type="match status" value="1"/>
</dbReference>
<protein>
    <submittedName>
        <fullName evidence="4">5-azacytidine-induced protein 1</fullName>
    </submittedName>
</protein>
<feature type="compositionally biased region" description="Basic and acidic residues" evidence="2">
    <location>
        <begin position="42"/>
        <end position="53"/>
    </location>
</feature>
<dbReference type="PANTHER" id="PTHR31540:SF1">
    <property type="entry name" value="CENTROSOMAL PROTEIN OF 131 KDA"/>
    <property type="match status" value="1"/>
</dbReference>
<feature type="compositionally biased region" description="Polar residues" evidence="2">
    <location>
        <begin position="136"/>
        <end position="146"/>
    </location>
</feature>
<dbReference type="PROSITE" id="PS50096">
    <property type="entry name" value="IQ"/>
    <property type="match status" value="1"/>
</dbReference>
<feature type="domain" description="Metallo-beta-lactamase" evidence="3">
    <location>
        <begin position="1565"/>
        <end position="1761"/>
    </location>
</feature>
<comment type="caution">
    <text evidence="4">The sequence shown here is derived from an EMBL/GenBank/DDBJ whole genome shotgun (WGS) entry which is preliminary data.</text>
</comment>
<feature type="compositionally biased region" description="Polar residues" evidence="2">
    <location>
        <begin position="442"/>
        <end position="461"/>
    </location>
</feature>
<reference evidence="4 5" key="1">
    <citation type="journal article" date="2017" name="Nat. Ecol. Evol.">
        <title>Scallop genome provides insights into evolution of bilaterian karyotype and development.</title>
        <authorList>
            <person name="Wang S."/>
            <person name="Zhang J."/>
            <person name="Jiao W."/>
            <person name="Li J."/>
            <person name="Xun X."/>
            <person name="Sun Y."/>
            <person name="Guo X."/>
            <person name="Huan P."/>
            <person name="Dong B."/>
            <person name="Zhang L."/>
            <person name="Hu X."/>
            <person name="Sun X."/>
            <person name="Wang J."/>
            <person name="Zhao C."/>
            <person name="Wang Y."/>
            <person name="Wang D."/>
            <person name="Huang X."/>
            <person name="Wang R."/>
            <person name="Lv J."/>
            <person name="Li Y."/>
            <person name="Zhang Z."/>
            <person name="Liu B."/>
            <person name="Lu W."/>
            <person name="Hui Y."/>
            <person name="Liang J."/>
            <person name="Zhou Z."/>
            <person name="Hou R."/>
            <person name="Li X."/>
            <person name="Liu Y."/>
            <person name="Li H."/>
            <person name="Ning X."/>
            <person name="Lin Y."/>
            <person name="Zhao L."/>
            <person name="Xing Q."/>
            <person name="Dou J."/>
            <person name="Li Y."/>
            <person name="Mao J."/>
            <person name="Guo H."/>
            <person name="Dou H."/>
            <person name="Li T."/>
            <person name="Mu C."/>
            <person name="Jiang W."/>
            <person name="Fu Q."/>
            <person name="Fu X."/>
            <person name="Miao Y."/>
            <person name="Liu J."/>
            <person name="Yu Q."/>
            <person name="Li R."/>
            <person name="Liao H."/>
            <person name="Li X."/>
            <person name="Kong Y."/>
            <person name="Jiang Z."/>
            <person name="Chourrout D."/>
            <person name="Li R."/>
            <person name="Bao Z."/>
        </authorList>
    </citation>
    <scope>NUCLEOTIDE SEQUENCE [LARGE SCALE GENOMIC DNA]</scope>
    <source>
        <strain evidence="4 5">PY_sf001</strain>
    </source>
</reference>
<dbReference type="EMBL" id="NEDP02000449">
    <property type="protein sequence ID" value="OWF55921.1"/>
    <property type="molecule type" value="Genomic_DNA"/>
</dbReference>
<feature type="coiled-coil region" evidence="1">
    <location>
        <begin position="657"/>
        <end position="712"/>
    </location>
</feature>